<proteinExistence type="inferred from homology"/>
<evidence type="ECO:0000313" key="4">
    <source>
        <dbReference type="EMBL" id="WZH47090.1"/>
    </source>
</evidence>
<dbReference type="PROSITE" id="PS51782">
    <property type="entry name" value="LYSM"/>
    <property type="match status" value="1"/>
</dbReference>
<dbReference type="Proteomes" id="UP001489902">
    <property type="component" value="Chromosome 4"/>
</dbReference>
<comment type="similarity">
    <text evidence="1">Belongs to the secreted LysM effector family.</text>
</comment>
<evidence type="ECO:0000259" key="3">
    <source>
        <dbReference type="PROSITE" id="PS51782"/>
    </source>
</evidence>
<reference evidence="4 5" key="1">
    <citation type="submission" date="2024-04" db="EMBL/GenBank/DDBJ databases">
        <title>Complete genome sequence of Fusarium acuminatum.</title>
        <authorList>
            <person name="Lan B."/>
        </authorList>
    </citation>
    <scope>NUCLEOTIDE SEQUENCE [LARGE SCALE GENOMIC DNA]</scope>
    <source>
        <strain evidence="4">1A</strain>
    </source>
</reference>
<organism evidence="4 5">
    <name type="scientific">Fusarium acuminatum</name>
    <dbReference type="NCBI Taxonomy" id="5515"/>
    <lineage>
        <taxon>Eukaryota</taxon>
        <taxon>Fungi</taxon>
        <taxon>Dikarya</taxon>
        <taxon>Ascomycota</taxon>
        <taxon>Pezizomycotina</taxon>
        <taxon>Sordariomycetes</taxon>
        <taxon>Hypocreomycetidae</taxon>
        <taxon>Hypocreales</taxon>
        <taxon>Nectriaceae</taxon>
        <taxon>Fusarium</taxon>
        <taxon>Fusarium tricinctum species complex</taxon>
    </lineage>
</organism>
<evidence type="ECO:0000313" key="5">
    <source>
        <dbReference type="Proteomes" id="UP001489902"/>
    </source>
</evidence>
<dbReference type="Gene3D" id="3.10.350.10">
    <property type="entry name" value="LysM domain"/>
    <property type="match status" value="1"/>
</dbReference>
<dbReference type="InterPro" id="IPR018392">
    <property type="entry name" value="LysM"/>
</dbReference>
<dbReference type="EMBL" id="CP151263">
    <property type="protein sequence ID" value="WZH47090.1"/>
    <property type="molecule type" value="Genomic_DNA"/>
</dbReference>
<keyword evidence="5" id="KW-1185">Reference proteome</keyword>
<keyword evidence="2" id="KW-0732">Signal</keyword>
<accession>A0ABZ2X2Z9</accession>
<dbReference type="InterPro" id="IPR036779">
    <property type="entry name" value="LysM_dom_sf"/>
</dbReference>
<dbReference type="CDD" id="cd00118">
    <property type="entry name" value="LysM"/>
    <property type="match status" value="1"/>
</dbReference>
<evidence type="ECO:0000256" key="2">
    <source>
        <dbReference type="SAM" id="SignalP"/>
    </source>
</evidence>
<sequence length="137" mass="15016">MGPSWVVRLSLLGLALINPAVAKDDCQPSTWRLKAVATSGGINCRMSEVTGSKVDAETCASMATKWDITVEKFYELNPRLKDDCKNILPYIRYCVDGFPEPLRAHDGKCGPSHNDATCVGTDKQCCNKNTWTCGDTK</sequence>
<gene>
    <name evidence="4" type="ORF">QYS62_008232</name>
</gene>
<feature type="signal peptide" evidence="2">
    <location>
        <begin position="1"/>
        <end position="22"/>
    </location>
</feature>
<protein>
    <submittedName>
        <fullName evidence="4">Cfem domain-containing</fullName>
    </submittedName>
</protein>
<feature type="domain" description="LysM" evidence="3">
    <location>
        <begin position="47"/>
        <end position="95"/>
    </location>
</feature>
<name>A0ABZ2X2Z9_9HYPO</name>
<evidence type="ECO:0000256" key="1">
    <source>
        <dbReference type="ARBA" id="ARBA00044955"/>
    </source>
</evidence>
<feature type="chain" id="PRO_5047157304" evidence="2">
    <location>
        <begin position="23"/>
        <end position="137"/>
    </location>
</feature>